<keyword evidence="3" id="KW-1185">Reference proteome</keyword>
<evidence type="ECO:0000313" key="2">
    <source>
        <dbReference type="EMBL" id="KAL1610333.1"/>
    </source>
</evidence>
<sequence>MVKIFITGATGYIGGDTLYQLYNKYPEYEYTAIVRTEEKGRQVTSRFPNVRTVIGDNDSSDLLKEESAKADIVIHTADASDNVNAAEAIASGLTSGHTSSNPGYWLHTGGTGILTYFDTRDGKLGEISDKVFNDLEGVEELVNLPSEAFHRNVDEIVIGTGTDQREKVKTAVPIGNGRGPSLTRGRQVYELAKLTLQRGKAPIIGGGKARWNNIHVHDLSRAYLLLVEAAVAGKTDDGLWGDKGYYFTENGEHFWSSLSQRIAESAKRQGYIQIAETEALDKATANKVAGFESISWGLNSRGEARRLKKLLRWKPQECSIEEEVDTIVKNEWERLQKS</sequence>
<name>A0ABR3S1I1_9PLEO</name>
<dbReference type="SUPFAM" id="SSF51735">
    <property type="entry name" value="NAD(P)-binding Rossmann-fold domains"/>
    <property type="match status" value="1"/>
</dbReference>
<dbReference type="InterPro" id="IPR051783">
    <property type="entry name" value="NAD(P)-dependent_oxidoreduct"/>
</dbReference>
<evidence type="ECO:0000259" key="1">
    <source>
        <dbReference type="Pfam" id="PF13460"/>
    </source>
</evidence>
<dbReference type="PANTHER" id="PTHR48079:SF6">
    <property type="entry name" value="NAD(P)-BINDING DOMAIN-CONTAINING PROTEIN-RELATED"/>
    <property type="match status" value="1"/>
</dbReference>
<dbReference type="EMBL" id="JAKJXO020000002">
    <property type="protein sequence ID" value="KAL1610333.1"/>
    <property type="molecule type" value="Genomic_DNA"/>
</dbReference>
<evidence type="ECO:0000313" key="3">
    <source>
        <dbReference type="Proteomes" id="UP001521785"/>
    </source>
</evidence>
<proteinExistence type="predicted"/>
<protein>
    <recommendedName>
        <fullName evidence="1">NAD(P)-binding domain-containing protein</fullName>
    </recommendedName>
</protein>
<feature type="domain" description="NAD(P)-binding" evidence="1">
    <location>
        <begin position="8"/>
        <end position="87"/>
    </location>
</feature>
<organism evidence="2 3">
    <name type="scientific">Paraconiothyrium brasiliense</name>
    <dbReference type="NCBI Taxonomy" id="300254"/>
    <lineage>
        <taxon>Eukaryota</taxon>
        <taxon>Fungi</taxon>
        <taxon>Dikarya</taxon>
        <taxon>Ascomycota</taxon>
        <taxon>Pezizomycotina</taxon>
        <taxon>Dothideomycetes</taxon>
        <taxon>Pleosporomycetidae</taxon>
        <taxon>Pleosporales</taxon>
        <taxon>Massarineae</taxon>
        <taxon>Didymosphaeriaceae</taxon>
        <taxon>Paraconiothyrium</taxon>
    </lineage>
</organism>
<dbReference type="Gene3D" id="3.40.50.720">
    <property type="entry name" value="NAD(P)-binding Rossmann-like Domain"/>
    <property type="match status" value="2"/>
</dbReference>
<dbReference type="PANTHER" id="PTHR48079">
    <property type="entry name" value="PROTEIN YEEZ"/>
    <property type="match status" value="1"/>
</dbReference>
<dbReference type="Pfam" id="PF13460">
    <property type="entry name" value="NAD_binding_10"/>
    <property type="match status" value="1"/>
</dbReference>
<comment type="caution">
    <text evidence="2">The sequence shown here is derived from an EMBL/GenBank/DDBJ whole genome shotgun (WGS) entry which is preliminary data.</text>
</comment>
<gene>
    <name evidence="2" type="ORF">SLS60_001999</name>
</gene>
<dbReference type="Proteomes" id="UP001521785">
    <property type="component" value="Unassembled WGS sequence"/>
</dbReference>
<accession>A0ABR3S1I1</accession>
<dbReference type="InterPro" id="IPR036291">
    <property type="entry name" value="NAD(P)-bd_dom_sf"/>
</dbReference>
<dbReference type="InterPro" id="IPR016040">
    <property type="entry name" value="NAD(P)-bd_dom"/>
</dbReference>
<reference evidence="2 3" key="1">
    <citation type="submission" date="2024-02" db="EMBL/GenBank/DDBJ databases">
        <title>De novo assembly and annotation of 12 fungi associated with fruit tree decline syndrome in Ontario, Canada.</title>
        <authorList>
            <person name="Sulman M."/>
            <person name="Ellouze W."/>
            <person name="Ilyukhin E."/>
        </authorList>
    </citation>
    <scope>NUCLEOTIDE SEQUENCE [LARGE SCALE GENOMIC DNA]</scope>
    <source>
        <strain evidence="2 3">M42-189</strain>
    </source>
</reference>